<dbReference type="RefSeq" id="WP_274186862.1">
    <property type="nucleotide sequence ID" value="NZ_BAABHN010000003.1"/>
</dbReference>
<name>A0ABV9RBW0_9PSEU</name>
<proteinExistence type="predicted"/>
<protein>
    <submittedName>
        <fullName evidence="1">Uncharacterized protein</fullName>
    </submittedName>
</protein>
<accession>A0ABV9RBW0</accession>
<reference evidence="2" key="1">
    <citation type="journal article" date="2019" name="Int. J. Syst. Evol. Microbiol.">
        <title>The Global Catalogue of Microorganisms (GCM) 10K type strain sequencing project: providing services to taxonomists for standard genome sequencing and annotation.</title>
        <authorList>
            <consortium name="The Broad Institute Genomics Platform"/>
            <consortium name="The Broad Institute Genome Sequencing Center for Infectious Disease"/>
            <person name="Wu L."/>
            <person name="Ma J."/>
        </authorList>
    </citation>
    <scope>NUCLEOTIDE SEQUENCE [LARGE SCALE GENOMIC DNA]</scope>
    <source>
        <strain evidence="2">CCUG 50347</strain>
    </source>
</reference>
<gene>
    <name evidence="1" type="ORF">ACFPEL_02400</name>
</gene>
<organism evidence="1 2">
    <name type="scientific">Actinomycetospora chibensis</name>
    <dbReference type="NCBI Taxonomy" id="663606"/>
    <lineage>
        <taxon>Bacteria</taxon>
        <taxon>Bacillati</taxon>
        <taxon>Actinomycetota</taxon>
        <taxon>Actinomycetes</taxon>
        <taxon>Pseudonocardiales</taxon>
        <taxon>Pseudonocardiaceae</taxon>
        <taxon>Actinomycetospora</taxon>
    </lineage>
</organism>
<dbReference type="Proteomes" id="UP001595909">
    <property type="component" value="Unassembled WGS sequence"/>
</dbReference>
<comment type="caution">
    <text evidence="1">The sequence shown here is derived from an EMBL/GenBank/DDBJ whole genome shotgun (WGS) entry which is preliminary data.</text>
</comment>
<keyword evidence="2" id="KW-1185">Reference proteome</keyword>
<evidence type="ECO:0000313" key="2">
    <source>
        <dbReference type="Proteomes" id="UP001595909"/>
    </source>
</evidence>
<sequence length="43" mass="4743">MPSGLDPASGTNDYTAADARMVLHGLLDTLSPHYREAITLVWW</sequence>
<dbReference type="EMBL" id="JBHSIM010000003">
    <property type="protein sequence ID" value="MFC4831250.1"/>
    <property type="molecule type" value="Genomic_DNA"/>
</dbReference>
<evidence type="ECO:0000313" key="1">
    <source>
        <dbReference type="EMBL" id="MFC4831250.1"/>
    </source>
</evidence>